<dbReference type="Gene3D" id="1.20.1050.10">
    <property type="match status" value="1"/>
</dbReference>
<dbReference type="AlphaFoldDB" id="A0A1I3T6N2"/>
<dbReference type="SUPFAM" id="SSF52833">
    <property type="entry name" value="Thioredoxin-like"/>
    <property type="match status" value="1"/>
</dbReference>
<evidence type="ECO:0000313" key="2">
    <source>
        <dbReference type="EMBL" id="SFJ66734.1"/>
    </source>
</evidence>
<sequence>MQLLSSPASPFVRKCRVFLIETGQDDIEVREVTSSPMGGDADLNAANPSGKIPALVRDDGPAIYDSRVICRFLDARAGANLYPDARLWDVLSLEANADAIMEAAVGIVYERRLRPEELWYQPWQDKQWEKVTRSLDALEARSMPLLEGPLNAAQIAVGCALGYLDFRHGDKDWRPGRPALAAWAETFGARPAMAQTAP</sequence>
<dbReference type="Pfam" id="PF13409">
    <property type="entry name" value="GST_N_2"/>
    <property type="match status" value="1"/>
</dbReference>
<evidence type="ECO:0000259" key="1">
    <source>
        <dbReference type="PROSITE" id="PS50404"/>
    </source>
</evidence>
<dbReference type="EMBL" id="FORA01000005">
    <property type="protein sequence ID" value="SFJ66734.1"/>
    <property type="molecule type" value="Genomic_DNA"/>
</dbReference>
<keyword evidence="3" id="KW-1185">Reference proteome</keyword>
<dbReference type="CDD" id="cd03049">
    <property type="entry name" value="GST_N_3"/>
    <property type="match status" value="1"/>
</dbReference>
<dbReference type="InterPro" id="IPR004045">
    <property type="entry name" value="Glutathione_S-Trfase_N"/>
</dbReference>
<dbReference type="Gene3D" id="3.40.30.10">
    <property type="entry name" value="Glutaredoxin"/>
    <property type="match status" value="1"/>
</dbReference>
<dbReference type="SUPFAM" id="SSF47616">
    <property type="entry name" value="GST C-terminal domain-like"/>
    <property type="match status" value="1"/>
</dbReference>
<feature type="domain" description="GST N-terminal" evidence="1">
    <location>
        <begin position="1"/>
        <end position="81"/>
    </location>
</feature>
<proteinExistence type="predicted"/>
<keyword evidence="2" id="KW-0808">Transferase</keyword>
<organism evidence="2 3">
    <name type="scientific">Jannaschia pohangensis</name>
    <dbReference type="NCBI Taxonomy" id="390807"/>
    <lineage>
        <taxon>Bacteria</taxon>
        <taxon>Pseudomonadati</taxon>
        <taxon>Pseudomonadota</taxon>
        <taxon>Alphaproteobacteria</taxon>
        <taxon>Rhodobacterales</taxon>
        <taxon>Roseobacteraceae</taxon>
        <taxon>Jannaschia</taxon>
    </lineage>
</organism>
<accession>A0A1I3T6N2</accession>
<protein>
    <submittedName>
        <fullName evidence="2">Glutathione S-transferase</fullName>
    </submittedName>
</protein>
<dbReference type="InterPro" id="IPR036249">
    <property type="entry name" value="Thioredoxin-like_sf"/>
</dbReference>
<dbReference type="OrthoDB" id="9795329at2"/>
<dbReference type="Pfam" id="PF13410">
    <property type="entry name" value="GST_C_2"/>
    <property type="match status" value="1"/>
</dbReference>
<dbReference type="Proteomes" id="UP000199110">
    <property type="component" value="Unassembled WGS sequence"/>
</dbReference>
<dbReference type="GO" id="GO:0016740">
    <property type="term" value="F:transferase activity"/>
    <property type="evidence" value="ECO:0007669"/>
    <property type="project" value="UniProtKB-KW"/>
</dbReference>
<evidence type="ECO:0000313" key="3">
    <source>
        <dbReference type="Proteomes" id="UP000199110"/>
    </source>
</evidence>
<name>A0A1I3T6N2_9RHOB</name>
<dbReference type="PROSITE" id="PS50404">
    <property type="entry name" value="GST_NTER"/>
    <property type="match status" value="1"/>
</dbReference>
<gene>
    <name evidence="2" type="ORF">SAMN04488095_3320</name>
</gene>
<reference evidence="2 3" key="1">
    <citation type="submission" date="2016-10" db="EMBL/GenBank/DDBJ databases">
        <authorList>
            <person name="de Groot N.N."/>
        </authorList>
    </citation>
    <scope>NUCLEOTIDE SEQUENCE [LARGE SCALE GENOMIC DNA]</scope>
    <source>
        <strain evidence="2 3">DSM 19073</strain>
    </source>
</reference>
<dbReference type="STRING" id="390807.SAMN04488095_3320"/>
<dbReference type="InterPro" id="IPR036282">
    <property type="entry name" value="Glutathione-S-Trfase_C_sf"/>
</dbReference>
<dbReference type="CDD" id="cd03205">
    <property type="entry name" value="GST_C_6"/>
    <property type="match status" value="1"/>
</dbReference>
<dbReference type="RefSeq" id="WP_092783488.1">
    <property type="nucleotide sequence ID" value="NZ_FORA01000005.1"/>
</dbReference>